<reference evidence="2" key="1">
    <citation type="submission" date="2019-06" db="EMBL/GenBank/DDBJ databases">
        <authorList>
            <person name="Zheng W."/>
        </authorList>
    </citation>
    <scope>NUCLEOTIDE SEQUENCE</scope>
    <source>
        <strain evidence="2">QDHG01</strain>
    </source>
</reference>
<dbReference type="AlphaFoldDB" id="A0A8J8NPZ1"/>
<organism evidence="2 3">
    <name type="scientific">Halteria grandinella</name>
    <dbReference type="NCBI Taxonomy" id="5974"/>
    <lineage>
        <taxon>Eukaryota</taxon>
        <taxon>Sar</taxon>
        <taxon>Alveolata</taxon>
        <taxon>Ciliophora</taxon>
        <taxon>Intramacronucleata</taxon>
        <taxon>Spirotrichea</taxon>
        <taxon>Stichotrichia</taxon>
        <taxon>Sporadotrichida</taxon>
        <taxon>Halteriidae</taxon>
        <taxon>Halteria</taxon>
    </lineage>
</organism>
<dbReference type="Proteomes" id="UP000785679">
    <property type="component" value="Unassembled WGS sequence"/>
</dbReference>
<protein>
    <submittedName>
        <fullName evidence="2">Uncharacterized protein</fullName>
    </submittedName>
</protein>
<sequence>MVMDYLRFTKYPSLLIDKRTSPLSDEEFASLSILNKLFTASKWTALFSIPIIYRLASLKSDQPAQRVKQLSIAQIAVIFGVCSFMGVTGKAYMDRVEVYGEKYGEELDKQIIDMYS</sequence>
<keyword evidence="1" id="KW-1133">Transmembrane helix</keyword>
<proteinExistence type="predicted"/>
<feature type="transmembrane region" description="Helical" evidence="1">
    <location>
        <begin position="70"/>
        <end position="93"/>
    </location>
</feature>
<keyword evidence="1" id="KW-0812">Transmembrane</keyword>
<dbReference type="EMBL" id="RRYP01010889">
    <property type="protein sequence ID" value="TNV78101.1"/>
    <property type="molecule type" value="Genomic_DNA"/>
</dbReference>
<evidence type="ECO:0000313" key="2">
    <source>
        <dbReference type="EMBL" id="TNV78101.1"/>
    </source>
</evidence>
<evidence type="ECO:0000256" key="1">
    <source>
        <dbReference type="SAM" id="Phobius"/>
    </source>
</evidence>
<name>A0A8J8NPZ1_HALGN</name>
<comment type="caution">
    <text evidence="2">The sequence shown here is derived from an EMBL/GenBank/DDBJ whole genome shotgun (WGS) entry which is preliminary data.</text>
</comment>
<evidence type="ECO:0000313" key="3">
    <source>
        <dbReference type="Proteomes" id="UP000785679"/>
    </source>
</evidence>
<accession>A0A8J8NPZ1</accession>
<gene>
    <name evidence="2" type="ORF">FGO68_gene10403</name>
</gene>
<keyword evidence="1" id="KW-0472">Membrane</keyword>
<keyword evidence="3" id="KW-1185">Reference proteome</keyword>